<dbReference type="RefSeq" id="WP_274494622.1">
    <property type="nucleotide sequence ID" value="NZ_CP118166.1"/>
</dbReference>
<dbReference type="Proteomes" id="UP001214043">
    <property type="component" value="Chromosome"/>
</dbReference>
<protein>
    <submittedName>
        <fullName evidence="1">DUF488 family protein</fullName>
    </submittedName>
</protein>
<dbReference type="PANTHER" id="PTHR36849:SF1">
    <property type="entry name" value="CYTOPLASMIC PROTEIN"/>
    <property type="match status" value="1"/>
</dbReference>
<dbReference type="InterPro" id="IPR052552">
    <property type="entry name" value="YeaO-like"/>
</dbReference>
<keyword evidence="2" id="KW-1185">Reference proteome</keyword>
<dbReference type="EMBL" id="CP118166">
    <property type="protein sequence ID" value="WDI32683.1"/>
    <property type="molecule type" value="Genomic_DNA"/>
</dbReference>
<dbReference type="Pfam" id="PF22752">
    <property type="entry name" value="DUF488-N3i"/>
    <property type="match status" value="1"/>
</dbReference>
<evidence type="ECO:0000313" key="2">
    <source>
        <dbReference type="Proteomes" id="UP001214043"/>
    </source>
</evidence>
<reference evidence="1" key="1">
    <citation type="submission" date="2023-02" db="EMBL/GenBank/DDBJ databases">
        <title>Genome sequence of Hyphococcus flavus.</title>
        <authorList>
            <person name="Rong J.-C."/>
            <person name="Zhao Q."/>
            <person name="Yi M."/>
            <person name="Wu J.-Y."/>
        </authorList>
    </citation>
    <scope>NUCLEOTIDE SEQUENCE</scope>
    <source>
        <strain evidence="1">MCCC 1K03223</strain>
    </source>
</reference>
<dbReference type="PANTHER" id="PTHR36849">
    <property type="entry name" value="CYTOPLASMIC PROTEIN-RELATED"/>
    <property type="match status" value="1"/>
</dbReference>
<sequence>MKIKLKRAYEAPVREDGKRILVERLWPRGVTKGEAALDDWFKEIAPSPQLRKWYGHEPARWPEFQKRYRAELEANKDEVARLHSICKNGTVTFVYAAKDEERNSAAVLKAFLESI</sequence>
<dbReference type="AlphaFoldDB" id="A0AAF0CGV0"/>
<proteinExistence type="predicted"/>
<name>A0AAF0CGV0_9PROT</name>
<organism evidence="1 2">
    <name type="scientific">Hyphococcus flavus</name>
    <dbReference type="NCBI Taxonomy" id="1866326"/>
    <lineage>
        <taxon>Bacteria</taxon>
        <taxon>Pseudomonadati</taxon>
        <taxon>Pseudomonadota</taxon>
        <taxon>Alphaproteobacteria</taxon>
        <taxon>Parvularculales</taxon>
        <taxon>Parvularculaceae</taxon>
        <taxon>Hyphococcus</taxon>
    </lineage>
</organism>
<evidence type="ECO:0000313" key="1">
    <source>
        <dbReference type="EMBL" id="WDI32683.1"/>
    </source>
</evidence>
<dbReference type="KEGG" id="hfl:PUV54_05665"/>
<accession>A0AAF0CGV0</accession>
<gene>
    <name evidence="1" type="ORF">PUV54_05665</name>
</gene>